<keyword evidence="4" id="KW-1185">Reference proteome</keyword>
<dbReference type="InterPro" id="IPR032710">
    <property type="entry name" value="NTF2-like_dom_sf"/>
</dbReference>
<organism evidence="3 4">
    <name type="scientific">Sphingopyxis granuli</name>
    <dbReference type="NCBI Taxonomy" id="267128"/>
    <lineage>
        <taxon>Bacteria</taxon>
        <taxon>Pseudomonadati</taxon>
        <taxon>Pseudomonadota</taxon>
        <taxon>Alphaproteobacteria</taxon>
        <taxon>Sphingomonadales</taxon>
        <taxon>Sphingomonadaceae</taxon>
        <taxon>Sphingopyxis</taxon>
    </lineage>
</organism>
<evidence type="ECO:0000256" key="1">
    <source>
        <dbReference type="SAM" id="MobiDB-lite"/>
    </source>
</evidence>
<dbReference type="EMBL" id="CP012199">
    <property type="protein sequence ID" value="AMG75593.1"/>
    <property type="molecule type" value="Genomic_DNA"/>
</dbReference>
<dbReference type="Gene3D" id="3.10.450.50">
    <property type="match status" value="1"/>
</dbReference>
<gene>
    <name evidence="3" type="ORF">SGRAN_3250</name>
</gene>
<dbReference type="InterPro" id="IPR037401">
    <property type="entry name" value="SnoaL-like"/>
</dbReference>
<dbReference type="InterPro" id="IPR011944">
    <property type="entry name" value="Steroid_delta5-4_isomerase"/>
</dbReference>
<dbReference type="NCBIfam" id="TIGR02246">
    <property type="entry name" value="SgcJ/EcaC family oxidoreductase"/>
    <property type="match status" value="1"/>
</dbReference>
<dbReference type="RefSeq" id="WP_234180784.1">
    <property type="nucleotide sequence ID" value="NZ_CP012199.1"/>
</dbReference>
<evidence type="ECO:0000313" key="3">
    <source>
        <dbReference type="EMBL" id="AMG75593.1"/>
    </source>
</evidence>
<dbReference type="Proteomes" id="UP000058599">
    <property type="component" value="Chromosome"/>
</dbReference>
<reference evidence="3 4" key="1">
    <citation type="journal article" date="2016" name="BMC Genomics">
        <title>Genomic analysis of the nitrate-respiring Sphingopyxis granuli (formerly Sphingomonas macrogoltabida) strain TFA.</title>
        <authorList>
            <person name="Garcia-Romero I."/>
            <person name="Perez-Pulido A.J."/>
            <person name="Gonzalez-Flores Y.E."/>
            <person name="Reyes-Ramirez F."/>
            <person name="Santero E."/>
            <person name="Floriano B."/>
        </authorList>
    </citation>
    <scope>NUCLEOTIDE SEQUENCE [LARGE SCALE GENOMIC DNA]</scope>
    <source>
        <strain evidence="3 4">TFA</strain>
    </source>
</reference>
<feature type="domain" description="SnoaL-like" evidence="2">
    <location>
        <begin position="9"/>
        <end position="130"/>
    </location>
</feature>
<protein>
    <recommendedName>
        <fullName evidence="2">SnoaL-like domain-containing protein</fullName>
    </recommendedName>
</protein>
<sequence length="170" mass="19078">MATLEERIRKLEDRAELHDLVIAYFRATDDDDYDTMAACFAPDARFVASGFDGGSGRDKVIEFLRAARAGMKQTVHTPNYVQIEFQGDDRATGLIAAHLELGMGDDTVYAAVRYIDAYRRIDDRWQIESREMRAIHVGTWDQAGSSLSTPLNVRWPGAEPAPSDLPRKLT</sequence>
<dbReference type="CDD" id="cd00531">
    <property type="entry name" value="NTF2_like"/>
    <property type="match status" value="1"/>
</dbReference>
<dbReference type="KEGG" id="sgi:SGRAN_3250"/>
<proteinExistence type="predicted"/>
<feature type="region of interest" description="Disordered" evidence="1">
    <location>
        <begin position="151"/>
        <end position="170"/>
    </location>
</feature>
<accession>A0AA86L4L5</accession>
<evidence type="ECO:0000313" key="4">
    <source>
        <dbReference type="Proteomes" id="UP000058599"/>
    </source>
</evidence>
<dbReference type="SUPFAM" id="SSF54427">
    <property type="entry name" value="NTF2-like"/>
    <property type="match status" value="1"/>
</dbReference>
<dbReference type="Pfam" id="PF13577">
    <property type="entry name" value="SnoaL_4"/>
    <property type="match status" value="1"/>
</dbReference>
<dbReference type="AlphaFoldDB" id="A0AA86L4L5"/>
<evidence type="ECO:0000259" key="2">
    <source>
        <dbReference type="Pfam" id="PF13577"/>
    </source>
</evidence>
<name>A0AA86L4L5_9SPHN</name>